<gene>
    <name evidence="5" type="ORF">IAD12_01850</name>
</gene>
<dbReference type="InterPro" id="IPR017900">
    <property type="entry name" value="4Fe4S_Fe_S_CS"/>
</dbReference>
<organism evidence="5 6">
    <name type="scientific">Candidatus Allocopromorpha excrementavium</name>
    <dbReference type="NCBI Taxonomy" id="2840741"/>
    <lineage>
        <taxon>Bacteria</taxon>
        <taxon>Bacillati</taxon>
        <taxon>Bacillota</taxon>
        <taxon>Clostridia</taxon>
        <taxon>Eubacteriales</taxon>
        <taxon>Eubacteriaceae</taxon>
        <taxon>Eubacteriaceae incertae sedis</taxon>
        <taxon>Candidatus Allocopromorpha</taxon>
    </lineage>
</organism>
<accession>A0A9D1HCB8</accession>
<evidence type="ECO:0000313" key="5">
    <source>
        <dbReference type="EMBL" id="HIT98979.1"/>
    </source>
</evidence>
<dbReference type="Gene3D" id="3.40.50.360">
    <property type="match status" value="1"/>
</dbReference>
<dbReference type="PANTHER" id="PTHR43122">
    <property type="entry name" value="FERREDOXIN SUBUNIT OF PYRUVATE:FLAVODOXIN OXIDOREDUCTASE-RELATED"/>
    <property type="match status" value="1"/>
</dbReference>
<protein>
    <submittedName>
        <fullName evidence="5">4Fe-4S binding protein</fullName>
    </submittedName>
</protein>
<evidence type="ECO:0000256" key="3">
    <source>
        <dbReference type="ARBA" id="ARBA00023014"/>
    </source>
</evidence>
<dbReference type="Gene3D" id="3.30.70.20">
    <property type="match status" value="1"/>
</dbReference>
<dbReference type="Proteomes" id="UP000824159">
    <property type="component" value="Unassembled WGS sequence"/>
</dbReference>
<evidence type="ECO:0000313" key="6">
    <source>
        <dbReference type="Proteomes" id="UP000824159"/>
    </source>
</evidence>
<reference evidence="5" key="2">
    <citation type="journal article" date="2021" name="PeerJ">
        <title>Extensive microbial diversity within the chicken gut microbiome revealed by metagenomics and culture.</title>
        <authorList>
            <person name="Gilroy R."/>
            <person name="Ravi A."/>
            <person name="Getino M."/>
            <person name="Pursley I."/>
            <person name="Horton D.L."/>
            <person name="Alikhan N.F."/>
            <person name="Baker D."/>
            <person name="Gharbi K."/>
            <person name="Hall N."/>
            <person name="Watson M."/>
            <person name="Adriaenssens E.M."/>
            <person name="Foster-Nyarko E."/>
            <person name="Jarju S."/>
            <person name="Secka A."/>
            <person name="Antonio M."/>
            <person name="Oren A."/>
            <person name="Chaudhuri R.R."/>
            <person name="La Ragione R."/>
            <person name="Hildebrand F."/>
            <person name="Pallen M.J."/>
        </authorList>
    </citation>
    <scope>NUCLEOTIDE SEQUENCE</scope>
    <source>
        <strain evidence="5">CHK176-22527</strain>
    </source>
</reference>
<feature type="domain" description="4Fe-4S ferredoxin-type" evidence="4">
    <location>
        <begin position="225"/>
        <end position="254"/>
    </location>
</feature>
<dbReference type="PROSITE" id="PS51379">
    <property type="entry name" value="4FE4S_FER_2"/>
    <property type="match status" value="2"/>
</dbReference>
<reference evidence="5" key="1">
    <citation type="submission" date="2020-10" db="EMBL/GenBank/DDBJ databases">
        <authorList>
            <person name="Gilroy R."/>
        </authorList>
    </citation>
    <scope>NUCLEOTIDE SEQUENCE</scope>
    <source>
        <strain evidence="5">CHK176-22527</strain>
    </source>
</reference>
<evidence type="ECO:0000256" key="2">
    <source>
        <dbReference type="ARBA" id="ARBA00023004"/>
    </source>
</evidence>
<keyword evidence="3" id="KW-0411">Iron-sulfur</keyword>
<keyword evidence="2" id="KW-0408">Iron</keyword>
<dbReference type="GO" id="GO:0046872">
    <property type="term" value="F:metal ion binding"/>
    <property type="evidence" value="ECO:0007669"/>
    <property type="project" value="UniProtKB-KW"/>
</dbReference>
<dbReference type="Pfam" id="PF00037">
    <property type="entry name" value="Fer4"/>
    <property type="match status" value="1"/>
</dbReference>
<sequence>MEVKIRAMYFSGTGTTAKVASAVAYRMWEKMDSSENKVGVSGATDDPVNYVKAENINFTPKSARDAKYSFTAEDIVVFGVPVIAGRVPNVLLKFLDTLDGGGAVAVPIVLYGNRNFDDALIELRNILESKDFRTVAAAAFIGEHAFSDVLAKGRPDGEDMKKAYEFSEDVAEKLLGMIKGNGCNLEQMSEKLRKRGPVDVDGMEPYRDYYKPQDREGNHINILKVKPKLDEEKCTKCGICVELCPMGSIKEEAPGHVEGICIKCCGCVKKCPEKALYFDDEGFLYHKQELEIQYADRKEPAIYII</sequence>
<dbReference type="GO" id="GO:0051536">
    <property type="term" value="F:iron-sulfur cluster binding"/>
    <property type="evidence" value="ECO:0007669"/>
    <property type="project" value="UniProtKB-KW"/>
</dbReference>
<proteinExistence type="predicted"/>
<evidence type="ECO:0000256" key="1">
    <source>
        <dbReference type="ARBA" id="ARBA00022723"/>
    </source>
</evidence>
<feature type="domain" description="4Fe-4S ferredoxin-type" evidence="4">
    <location>
        <begin position="258"/>
        <end position="281"/>
    </location>
</feature>
<dbReference type="AlphaFoldDB" id="A0A9D1HCB8"/>
<keyword evidence="1" id="KW-0479">Metal-binding</keyword>
<dbReference type="PANTHER" id="PTHR43122:SF1">
    <property type="entry name" value="IRON-SULFUR-BINDING PROTEIN"/>
    <property type="match status" value="1"/>
</dbReference>
<comment type="caution">
    <text evidence="5">The sequence shown here is derived from an EMBL/GenBank/DDBJ whole genome shotgun (WGS) entry which is preliminary data.</text>
</comment>
<dbReference type="EMBL" id="DVLX01000024">
    <property type="protein sequence ID" value="HIT98979.1"/>
    <property type="molecule type" value="Genomic_DNA"/>
</dbReference>
<dbReference type="InterPro" id="IPR029039">
    <property type="entry name" value="Flavoprotein-like_sf"/>
</dbReference>
<dbReference type="PROSITE" id="PS00198">
    <property type="entry name" value="4FE4S_FER_1"/>
    <property type="match status" value="1"/>
</dbReference>
<name>A0A9D1HCB8_9FIRM</name>
<evidence type="ECO:0000259" key="4">
    <source>
        <dbReference type="PROSITE" id="PS51379"/>
    </source>
</evidence>
<dbReference type="SUPFAM" id="SSF52218">
    <property type="entry name" value="Flavoproteins"/>
    <property type="match status" value="1"/>
</dbReference>
<dbReference type="SUPFAM" id="SSF54862">
    <property type="entry name" value="4Fe-4S ferredoxins"/>
    <property type="match status" value="1"/>
</dbReference>
<dbReference type="InterPro" id="IPR017896">
    <property type="entry name" value="4Fe4S_Fe-S-bd"/>
</dbReference>